<name>A0ABP9LTV7_9FLAO</name>
<gene>
    <name evidence="1" type="ORF">GCM10023210_02480</name>
</gene>
<evidence type="ECO:0000313" key="1">
    <source>
        <dbReference type="EMBL" id="GAA5083627.1"/>
    </source>
</evidence>
<evidence type="ECO:0000313" key="2">
    <source>
        <dbReference type="Proteomes" id="UP001500353"/>
    </source>
</evidence>
<sequence>MIKKTEISKRKLFDGDEEKCLKKIFEIGNQKIRLIDFYNNPLRQLKETDDESFNVIIKESNFNLTNSFIEKYISEDGLEVNFLKIDNSIYIFSYGEYQAGRYLLFLENIWYYPGKKKMNKEKFISKVQSGKSCHYIYKENERNENTGLIKVWLYNSQIVLTWEECPEGQQYDESLYSKDEVHNFNNFEELDTFFNDNNILYANFSS</sequence>
<accession>A0ABP9LTV7</accession>
<dbReference type="Proteomes" id="UP001500353">
    <property type="component" value="Unassembled WGS sequence"/>
</dbReference>
<dbReference type="RefSeq" id="WP_345199799.1">
    <property type="nucleotide sequence ID" value="NZ_BAABHX010000001.1"/>
</dbReference>
<proteinExistence type="predicted"/>
<protein>
    <submittedName>
        <fullName evidence="1">Uncharacterized protein</fullName>
    </submittedName>
</protein>
<comment type="caution">
    <text evidence="1">The sequence shown here is derived from an EMBL/GenBank/DDBJ whole genome shotgun (WGS) entry which is preliminary data.</text>
</comment>
<organism evidence="1 2">
    <name type="scientific">Chryseobacterium ginsengisoli</name>
    <dbReference type="NCBI Taxonomy" id="363853"/>
    <lineage>
        <taxon>Bacteria</taxon>
        <taxon>Pseudomonadati</taxon>
        <taxon>Bacteroidota</taxon>
        <taxon>Flavobacteriia</taxon>
        <taxon>Flavobacteriales</taxon>
        <taxon>Weeksellaceae</taxon>
        <taxon>Chryseobacterium group</taxon>
        <taxon>Chryseobacterium</taxon>
    </lineage>
</organism>
<reference evidence="2" key="1">
    <citation type="journal article" date="2019" name="Int. J. Syst. Evol. Microbiol.">
        <title>The Global Catalogue of Microorganisms (GCM) 10K type strain sequencing project: providing services to taxonomists for standard genome sequencing and annotation.</title>
        <authorList>
            <consortium name="The Broad Institute Genomics Platform"/>
            <consortium name="The Broad Institute Genome Sequencing Center for Infectious Disease"/>
            <person name="Wu L."/>
            <person name="Ma J."/>
        </authorList>
    </citation>
    <scope>NUCLEOTIDE SEQUENCE [LARGE SCALE GENOMIC DNA]</scope>
    <source>
        <strain evidence="2">JCM 18019</strain>
    </source>
</reference>
<dbReference type="EMBL" id="BAABHX010000001">
    <property type="protein sequence ID" value="GAA5083627.1"/>
    <property type="molecule type" value="Genomic_DNA"/>
</dbReference>
<keyword evidence="2" id="KW-1185">Reference proteome</keyword>